<keyword evidence="3" id="KW-0732">Signal</keyword>
<name>A0A2U8FGG7_9HELI</name>
<dbReference type="GO" id="GO:0046872">
    <property type="term" value="F:metal ion binding"/>
    <property type="evidence" value="ECO:0007669"/>
    <property type="project" value="InterPro"/>
</dbReference>
<sequence>MVRVLMTLLMFAGVMMAKPIIAVSIPMQKEFVEKITKGEYEVITLVKPGVNPHDFEPKFSDVKSVNQAKAYFSIGIEFEEQWLTRFANQNKAMKIYPSNVGVEVINFGNMEDHDEYDEYGHDLYDNHNEEEDSHHSHENGDTHIWLSLSNAKIIAGNIYKGLKAINPKGNYEANYQALIKDIENLDKKLKQTLKGLPKNQKFVVFHPMLGYFAKEYGLEEISIEVEGKTPTIKDMMKVVEIIKKENLKIIFAQPEFSTKAAEFIAKESGAKLGYFSPLETPWDKNLLDFAKKLKELYEK</sequence>
<evidence type="ECO:0000256" key="1">
    <source>
        <dbReference type="ARBA" id="ARBA00011028"/>
    </source>
</evidence>
<proteinExistence type="inferred from homology"/>
<accession>A0A2U8FGG7</accession>
<organism evidence="4 5">
    <name type="scientific">Helicobacter apodemus</name>
    <dbReference type="NCBI Taxonomy" id="135569"/>
    <lineage>
        <taxon>Bacteria</taxon>
        <taxon>Pseudomonadati</taxon>
        <taxon>Campylobacterota</taxon>
        <taxon>Epsilonproteobacteria</taxon>
        <taxon>Campylobacterales</taxon>
        <taxon>Helicobacteraceae</taxon>
        <taxon>Helicobacter</taxon>
    </lineage>
</organism>
<dbReference type="Proteomes" id="UP000244890">
    <property type="component" value="Chromosome"/>
</dbReference>
<comment type="similarity">
    <text evidence="1">Belongs to the bacterial solute-binding protein 9 family.</text>
</comment>
<reference evidence="4 5" key="1">
    <citation type="submission" date="2017-06" db="EMBL/GenBank/DDBJ databases">
        <title>Complete genome of Helicobacter apodemus.</title>
        <authorList>
            <person name="Cho S."/>
        </authorList>
    </citation>
    <scope>NUCLEOTIDE SEQUENCE [LARGE SCALE GENOMIC DNA]</scope>
    <source>
        <strain evidence="5">SNUVETPUB-15-01</strain>
    </source>
</reference>
<dbReference type="AlphaFoldDB" id="A0A2U8FGG7"/>
<dbReference type="Gene3D" id="3.40.50.1980">
    <property type="entry name" value="Nitrogenase molybdenum iron protein domain"/>
    <property type="match status" value="2"/>
</dbReference>
<dbReference type="EMBL" id="CP021886">
    <property type="protein sequence ID" value="AWI34887.1"/>
    <property type="molecule type" value="Genomic_DNA"/>
</dbReference>
<dbReference type="OrthoDB" id="9810636at2"/>
<dbReference type="InterPro" id="IPR050492">
    <property type="entry name" value="Bact_metal-bind_prot9"/>
</dbReference>
<keyword evidence="2" id="KW-0813">Transport</keyword>
<dbReference type="RefSeq" id="WP_108911662.1">
    <property type="nucleotide sequence ID" value="NZ_CP021886.1"/>
</dbReference>
<dbReference type="Pfam" id="PF01297">
    <property type="entry name" value="ZnuA"/>
    <property type="match status" value="1"/>
</dbReference>
<protein>
    <submittedName>
        <fullName evidence="4">ABC transporter</fullName>
    </submittedName>
</protein>
<evidence type="ECO:0000313" key="4">
    <source>
        <dbReference type="EMBL" id="AWI34887.1"/>
    </source>
</evidence>
<gene>
    <name evidence="4" type="ORF">CDV25_09020</name>
</gene>
<evidence type="ECO:0000256" key="3">
    <source>
        <dbReference type="ARBA" id="ARBA00022729"/>
    </source>
</evidence>
<dbReference type="GO" id="GO:0030001">
    <property type="term" value="P:metal ion transport"/>
    <property type="evidence" value="ECO:0007669"/>
    <property type="project" value="InterPro"/>
</dbReference>
<dbReference type="InterPro" id="IPR006127">
    <property type="entry name" value="ZnuA-like"/>
</dbReference>
<dbReference type="SUPFAM" id="SSF53807">
    <property type="entry name" value="Helical backbone' metal receptor"/>
    <property type="match status" value="1"/>
</dbReference>
<dbReference type="PANTHER" id="PTHR42953:SF3">
    <property type="entry name" value="HIGH-AFFINITY ZINC UPTAKE SYSTEM PROTEIN ZNUA"/>
    <property type="match status" value="1"/>
</dbReference>
<evidence type="ECO:0000256" key="2">
    <source>
        <dbReference type="ARBA" id="ARBA00022448"/>
    </source>
</evidence>
<dbReference type="PANTHER" id="PTHR42953">
    <property type="entry name" value="HIGH-AFFINITY ZINC UPTAKE SYSTEM PROTEIN ZNUA-RELATED"/>
    <property type="match status" value="1"/>
</dbReference>
<dbReference type="KEGG" id="had:CDV25_09020"/>
<evidence type="ECO:0000313" key="5">
    <source>
        <dbReference type="Proteomes" id="UP000244890"/>
    </source>
</evidence>